<evidence type="ECO:0000256" key="5">
    <source>
        <dbReference type="ARBA" id="ARBA00022984"/>
    </source>
</evidence>
<evidence type="ECO:0000256" key="8">
    <source>
        <dbReference type="ARBA" id="ARBA00060041"/>
    </source>
</evidence>
<organism evidence="12 13">
    <name type="scientific">Halorhodospira neutriphila</name>
    <dbReference type="NCBI Taxonomy" id="168379"/>
    <lineage>
        <taxon>Bacteria</taxon>
        <taxon>Pseudomonadati</taxon>
        <taxon>Pseudomonadota</taxon>
        <taxon>Gammaproteobacteria</taxon>
        <taxon>Chromatiales</taxon>
        <taxon>Ectothiorhodospiraceae</taxon>
        <taxon>Halorhodospira</taxon>
    </lineage>
</organism>
<evidence type="ECO:0000256" key="11">
    <source>
        <dbReference type="PIRNR" id="PIRNR002869"/>
    </source>
</evidence>
<evidence type="ECO:0000256" key="9">
    <source>
        <dbReference type="ARBA" id="ARBA00061532"/>
    </source>
</evidence>
<evidence type="ECO:0000313" key="13">
    <source>
        <dbReference type="Proteomes" id="UP000738126"/>
    </source>
</evidence>
<dbReference type="PANTHER" id="PTHR47019">
    <property type="entry name" value="LIPID II FLIPPASE MURJ"/>
    <property type="match status" value="1"/>
</dbReference>
<dbReference type="Proteomes" id="UP000738126">
    <property type="component" value="Unassembled WGS sequence"/>
</dbReference>
<evidence type="ECO:0000256" key="2">
    <source>
        <dbReference type="ARBA" id="ARBA00022475"/>
    </source>
</evidence>
<comment type="caution">
    <text evidence="10">Lacks conserved residue(s) required for the propagation of feature annotation.</text>
</comment>
<feature type="transmembrane region" description="Helical" evidence="10">
    <location>
        <begin position="413"/>
        <end position="436"/>
    </location>
</feature>
<gene>
    <name evidence="12" type="primary">mviN</name>
    <name evidence="10" type="synonym">murJ</name>
    <name evidence="12" type="ORF">CKO13_11440</name>
</gene>
<comment type="pathway">
    <text evidence="10">Cell wall biogenesis; peptidoglycan biosynthesis.</text>
</comment>
<dbReference type="HAMAP" id="MF_02078">
    <property type="entry name" value="MurJ_MviN"/>
    <property type="match status" value="1"/>
</dbReference>
<feature type="transmembrane region" description="Helical" evidence="10">
    <location>
        <begin position="84"/>
        <end position="116"/>
    </location>
</feature>
<keyword evidence="4 10" id="KW-0133">Cell shape</keyword>
<dbReference type="Pfam" id="PF03023">
    <property type="entry name" value="MurJ"/>
    <property type="match status" value="1"/>
</dbReference>
<keyword evidence="5 10" id="KW-0573">Peptidoglycan synthesis</keyword>
<keyword evidence="10 11" id="KW-0813">Transport</keyword>
<feature type="transmembrane region" description="Helical" evidence="10">
    <location>
        <begin position="276"/>
        <end position="294"/>
    </location>
</feature>
<dbReference type="EMBL" id="NRSH01000194">
    <property type="protein sequence ID" value="MBK1727614.1"/>
    <property type="molecule type" value="Genomic_DNA"/>
</dbReference>
<sequence length="522" mass="54415">MVTGLLRSIFTFSSLTLVSRVLGLVRDVVIAAVFGSGAQTDAFIVAFKIPNFMRRISAEGAFSQAFVPVLTDYRAHRGPGEVRGLIAATAGALGLALSGVAALGIAAAPAVVALFAPGFAGDPERFALTVELLRWTFPYIVLISLVACAGAVLHTCSRFASFAFAPVLLNAALIGAALWLTPLFETPITALAAAVAVAGVLQLLLQLPFLAREGLLVAPRLSWRHPGLRRVLRLMGPTVLGSSVMQLNLLVDTILASFLVTGSVTWLYFSDRLVEFPLGVFGIALGTVLLPRLSAEHARSEPERFSRTLDWGLRLVLLIVAPATAGLILLSIPILATLFQYGAFEAGDVRASALSLAAYSLGLFGFVLVKVLTPGYFAREDMRTPVRCAVAAVAVNLLLSVGAVAALRETGYAHAGLAAATGASATVNAGLLLRGLLRRRVYRAGGGWPRLALQVGGATALMAAALAYPAVQADAWLAAGLLTRAGWLAAAVVLGAAVYFAGLYALGWRLAEVREPPGAGAG</sequence>
<keyword evidence="13" id="KW-1185">Reference proteome</keyword>
<name>A0ABS1ED15_9GAMM</name>
<keyword evidence="2 10" id="KW-1003">Cell membrane</keyword>
<evidence type="ECO:0000256" key="7">
    <source>
        <dbReference type="ARBA" id="ARBA00023136"/>
    </source>
</evidence>
<comment type="subcellular location">
    <subcellularLocation>
        <location evidence="10">Cell inner membrane</location>
        <topology evidence="10">Multi-pass membrane protein</topology>
    </subcellularLocation>
    <subcellularLocation>
        <location evidence="1">Cell membrane</location>
        <topology evidence="1">Multi-pass membrane protein</topology>
    </subcellularLocation>
</comment>
<comment type="similarity">
    <text evidence="9 10 11">Belongs to the MurJ/MviN family.</text>
</comment>
<dbReference type="PIRSF" id="PIRSF002869">
    <property type="entry name" value="MviN"/>
    <property type="match status" value="1"/>
</dbReference>
<protein>
    <recommendedName>
        <fullName evidence="10">Probable lipid II flippase MurJ</fullName>
    </recommendedName>
</protein>
<dbReference type="PANTHER" id="PTHR47019:SF1">
    <property type="entry name" value="LIPID II FLIPPASE MURJ"/>
    <property type="match status" value="1"/>
</dbReference>
<proteinExistence type="inferred from homology"/>
<dbReference type="InterPro" id="IPR051050">
    <property type="entry name" value="Lipid_II_flippase_MurJ/MviN"/>
</dbReference>
<keyword evidence="10" id="KW-0997">Cell inner membrane</keyword>
<evidence type="ECO:0000256" key="1">
    <source>
        <dbReference type="ARBA" id="ARBA00004651"/>
    </source>
</evidence>
<feature type="transmembrane region" description="Helical" evidence="10">
    <location>
        <begin position="448"/>
        <end position="467"/>
    </location>
</feature>
<dbReference type="CDD" id="cd13123">
    <property type="entry name" value="MATE_MurJ_like"/>
    <property type="match status" value="1"/>
</dbReference>
<feature type="transmembrane region" description="Helical" evidence="10">
    <location>
        <begin position="487"/>
        <end position="506"/>
    </location>
</feature>
<reference evidence="12 13" key="1">
    <citation type="journal article" date="2020" name="Microorganisms">
        <title>Osmotic Adaptation and Compatible Solute Biosynthesis of Phototrophic Bacteria as Revealed from Genome Analyses.</title>
        <authorList>
            <person name="Imhoff J.F."/>
            <person name="Rahn T."/>
            <person name="Kunzel S."/>
            <person name="Keller A."/>
            <person name="Neulinger S.C."/>
        </authorList>
    </citation>
    <scope>NUCLEOTIDE SEQUENCE [LARGE SCALE GENOMIC DNA]</scope>
    <source>
        <strain evidence="12 13">DSM 15116</strain>
    </source>
</reference>
<feature type="transmembrane region" description="Helical" evidence="10">
    <location>
        <begin position="136"/>
        <end position="155"/>
    </location>
</feature>
<keyword evidence="7 10" id="KW-0472">Membrane</keyword>
<comment type="function">
    <text evidence="8 10 11">Involved in peptidoglycan biosynthesis. Transports lipid-linked peptidoglycan precursors from the inner to the outer leaflet of the cytoplasmic membrane.</text>
</comment>
<evidence type="ECO:0000256" key="4">
    <source>
        <dbReference type="ARBA" id="ARBA00022960"/>
    </source>
</evidence>
<keyword evidence="6 10" id="KW-1133">Transmembrane helix</keyword>
<dbReference type="RefSeq" id="WP_200261204.1">
    <property type="nucleotide sequence ID" value="NZ_NRSH01000194.1"/>
</dbReference>
<evidence type="ECO:0000256" key="3">
    <source>
        <dbReference type="ARBA" id="ARBA00022692"/>
    </source>
</evidence>
<feature type="transmembrane region" description="Helical" evidence="10">
    <location>
        <begin position="356"/>
        <end position="377"/>
    </location>
</feature>
<evidence type="ECO:0000313" key="12">
    <source>
        <dbReference type="EMBL" id="MBK1727614.1"/>
    </source>
</evidence>
<dbReference type="NCBIfam" id="TIGR01695">
    <property type="entry name" value="murJ_mviN"/>
    <property type="match status" value="1"/>
</dbReference>
<comment type="caution">
    <text evidence="12">The sequence shown here is derived from an EMBL/GenBank/DDBJ whole genome shotgun (WGS) entry which is preliminary data.</text>
</comment>
<keyword evidence="10 11" id="KW-0961">Cell wall biogenesis/degradation</keyword>
<feature type="transmembrane region" description="Helical" evidence="10">
    <location>
        <begin position="315"/>
        <end position="336"/>
    </location>
</feature>
<feature type="transmembrane region" description="Helical" evidence="10">
    <location>
        <begin position="389"/>
        <end position="407"/>
    </location>
</feature>
<feature type="transmembrane region" description="Helical" evidence="10">
    <location>
        <begin position="162"/>
        <end position="182"/>
    </location>
</feature>
<evidence type="ECO:0000256" key="6">
    <source>
        <dbReference type="ARBA" id="ARBA00022989"/>
    </source>
</evidence>
<dbReference type="PRINTS" id="PR01806">
    <property type="entry name" value="VIRFACTRMVIN"/>
</dbReference>
<dbReference type="InterPro" id="IPR004268">
    <property type="entry name" value="MurJ"/>
</dbReference>
<evidence type="ECO:0000256" key="10">
    <source>
        <dbReference type="HAMAP-Rule" id="MF_02078"/>
    </source>
</evidence>
<accession>A0ABS1ED15</accession>
<feature type="transmembrane region" description="Helical" evidence="10">
    <location>
        <begin position="188"/>
        <end position="210"/>
    </location>
</feature>
<keyword evidence="3 10" id="KW-0812">Transmembrane</keyword>